<keyword evidence="1" id="KW-0472">Membrane</keyword>
<feature type="transmembrane region" description="Helical" evidence="1">
    <location>
        <begin position="6"/>
        <end position="26"/>
    </location>
</feature>
<protein>
    <submittedName>
        <fullName evidence="2">Uncharacterized protein</fullName>
    </submittedName>
</protein>
<evidence type="ECO:0000313" key="3">
    <source>
        <dbReference type="Proteomes" id="UP000014500"/>
    </source>
</evidence>
<keyword evidence="1" id="KW-0812">Transmembrane</keyword>
<dbReference type="HOGENOM" id="CLU_807937_0_0_1"/>
<organism evidence="2 3">
    <name type="scientific">Strigamia maritima</name>
    <name type="common">European centipede</name>
    <name type="synonym">Geophilus maritimus</name>
    <dbReference type="NCBI Taxonomy" id="126957"/>
    <lineage>
        <taxon>Eukaryota</taxon>
        <taxon>Metazoa</taxon>
        <taxon>Ecdysozoa</taxon>
        <taxon>Arthropoda</taxon>
        <taxon>Myriapoda</taxon>
        <taxon>Chilopoda</taxon>
        <taxon>Pleurostigmophora</taxon>
        <taxon>Geophilomorpha</taxon>
        <taxon>Linotaeniidae</taxon>
        <taxon>Strigamia</taxon>
    </lineage>
</organism>
<proteinExistence type="predicted"/>
<dbReference type="EnsemblMetazoa" id="SMAR010455-RA">
    <property type="protein sequence ID" value="SMAR010455-PA"/>
    <property type="gene ID" value="SMAR010455"/>
</dbReference>
<feature type="transmembrane region" description="Helical" evidence="1">
    <location>
        <begin position="38"/>
        <end position="58"/>
    </location>
</feature>
<keyword evidence="1" id="KW-1133">Transmembrane helix</keyword>
<name>T1J9Q8_STRMM</name>
<reference evidence="3" key="1">
    <citation type="submission" date="2011-05" db="EMBL/GenBank/DDBJ databases">
        <authorList>
            <person name="Richards S.R."/>
            <person name="Qu J."/>
            <person name="Jiang H."/>
            <person name="Jhangiani S.N."/>
            <person name="Agravi P."/>
            <person name="Goodspeed R."/>
            <person name="Gross S."/>
            <person name="Mandapat C."/>
            <person name="Jackson L."/>
            <person name="Mathew T."/>
            <person name="Pu L."/>
            <person name="Thornton R."/>
            <person name="Saada N."/>
            <person name="Wilczek-Boney K.B."/>
            <person name="Lee S."/>
            <person name="Kovar C."/>
            <person name="Wu Y."/>
            <person name="Scherer S.E."/>
            <person name="Worley K.C."/>
            <person name="Muzny D.M."/>
            <person name="Gibbs R."/>
        </authorList>
    </citation>
    <scope>NUCLEOTIDE SEQUENCE</scope>
    <source>
        <strain evidence="3">Brora</strain>
    </source>
</reference>
<sequence length="344" mass="38358">MIYMTYIIFILLLLPYINVCCLHVILNPSSAILKVIRYQLVSIAYFSMKDYFVFALLLRYSTQVQAASSVSNLIADIISDVFSKVLFPALNEVVVNIDNTLEAMLTSISDEDCEICTTFIKSGIPTLQTLIKKIEPVDTWFSPQLCSICSVTGMANFDLSKDTAICPDGDLTTIFFTTKNIIFDCDCELKCDPAELPDIIDTEFQGLDVNSCPDEGESSAAIYKRQNLTNMRSQQQCQSRVNDSAEILAQNQYCVGGKATGKIRVKWPEFEIRFVLSETTTDNVKQPITLGGGKIMSTNYKDVKMECSNDNPIFSSSCGCLKATGFGINLIKEVFENDWMLPCE</sequence>
<accession>T1J9Q8</accession>
<dbReference type="Proteomes" id="UP000014500">
    <property type="component" value="Unassembled WGS sequence"/>
</dbReference>
<reference evidence="2" key="2">
    <citation type="submission" date="2015-02" db="UniProtKB">
        <authorList>
            <consortium name="EnsemblMetazoa"/>
        </authorList>
    </citation>
    <scope>IDENTIFICATION</scope>
</reference>
<keyword evidence="3" id="KW-1185">Reference proteome</keyword>
<dbReference type="AlphaFoldDB" id="T1J9Q8"/>
<evidence type="ECO:0000313" key="2">
    <source>
        <dbReference type="EnsemblMetazoa" id="SMAR010455-PA"/>
    </source>
</evidence>
<dbReference type="EMBL" id="JH431978">
    <property type="status" value="NOT_ANNOTATED_CDS"/>
    <property type="molecule type" value="Genomic_DNA"/>
</dbReference>
<evidence type="ECO:0000256" key="1">
    <source>
        <dbReference type="SAM" id="Phobius"/>
    </source>
</evidence>